<evidence type="ECO:0000256" key="1">
    <source>
        <dbReference type="SAM" id="Phobius"/>
    </source>
</evidence>
<sequence>MNVKHFRFICKLLSGLFKGLATVGIGIVVLGFYLVLFTDTGSFNFEIDGFSLFVSQSYIEEEIFSTAALIVSPYIIGLFAYVLFKGSSLLDQLEAGHSPFNSTFAYNLKKISLVLIISDISTPLLYSLFVTLLADGHYFNIALGSSFVIGLILYAVAEIFNYGIELQELSDDTI</sequence>
<name>A0ABN0XA44_9LACT</name>
<feature type="transmembrane region" description="Helical" evidence="1">
    <location>
        <begin position="111"/>
        <end position="132"/>
    </location>
</feature>
<keyword evidence="1" id="KW-0812">Transmembrane</keyword>
<keyword evidence="3" id="KW-1185">Reference proteome</keyword>
<keyword evidence="1" id="KW-1133">Transmembrane helix</keyword>
<comment type="caution">
    <text evidence="2">The sequence shown here is derived from an EMBL/GenBank/DDBJ whole genome shotgun (WGS) entry which is preliminary data.</text>
</comment>
<organism evidence="2 3">
    <name type="scientific">Alkalibacterium iburiense</name>
    <dbReference type="NCBI Taxonomy" id="290589"/>
    <lineage>
        <taxon>Bacteria</taxon>
        <taxon>Bacillati</taxon>
        <taxon>Bacillota</taxon>
        <taxon>Bacilli</taxon>
        <taxon>Lactobacillales</taxon>
        <taxon>Carnobacteriaceae</taxon>
        <taxon>Alkalibacterium</taxon>
    </lineage>
</organism>
<dbReference type="Proteomes" id="UP001501166">
    <property type="component" value="Unassembled WGS sequence"/>
</dbReference>
<dbReference type="RefSeq" id="WP_343754404.1">
    <property type="nucleotide sequence ID" value="NZ_BAAACW010000055.1"/>
</dbReference>
<accession>A0ABN0XA44</accession>
<evidence type="ECO:0008006" key="4">
    <source>
        <dbReference type="Google" id="ProtNLM"/>
    </source>
</evidence>
<feature type="transmembrane region" description="Helical" evidence="1">
    <location>
        <begin position="63"/>
        <end position="84"/>
    </location>
</feature>
<evidence type="ECO:0000313" key="2">
    <source>
        <dbReference type="EMBL" id="GAA0358393.1"/>
    </source>
</evidence>
<gene>
    <name evidence="2" type="ORF">GCM10008932_08870</name>
</gene>
<dbReference type="EMBL" id="BAAACW010000055">
    <property type="protein sequence ID" value="GAA0358393.1"/>
    <property type="molecule type" value="Genomic_DNA"/>
</dbReference>
<reference evidence="2 3" key="1">
    <citation type="journal article" date="2019" name="Int. J. Syst. Evol. Microbiol.">
        <title>The Global Catalogue of Microorganisms (GCM) 10K type strain sequencing project: providing services to taxonomists for standard genome sequencing and annotation.</title>
        <authorList>
            <consortium name="The Broad Institute Genomics Platform"/>
            <consortium name="The Broad Institute Genome Sequencing Center for Infectious Disease"/>
            <person name="Wu L."/>
            <person name="Ma J."/>
        </authorList>
    </citation>
    <scope>NUCLEOTIDE SEQUENCE [LARGE SCALE GENOMIC DNA]</scope>
    <source>
        <strain evidence="2 3">JCM 12662</strain>
    </source>
</reference>
<keyword evidence="1" id="KW-0472">Membrane</keyword>
<feature type="transmembrane region" description="Helical" evidence="1">
    <location>
        <begin position="12"/>
        <end position="36"/>
    </location>
</feature>
<feature type="transmembrane region" description="Helical" evidence="1">
    <location>
        <begin position="138"/>
        <end position="157"/>
    </location>
</feature>
<evidence type="ECO:0000313" key="3">
    <source>
        <dbReference type="Proteomes" id="UP001501166"/>
    </source>
</evidence>
<protein>
    <recommendedName>
        <fullName evidence="4">DUF2975 domain-containing protein</fullName>
    </recommendedName>
</protein>
<proteinExistence type="predicted"/>